<keyword evidence="10 19" id="KW-0378">Hydrolase</keyword>
<evidence type="ECO:0000256" key="12">
    <source>
        <dbReference type="ARBA" id="ARBA00023016"/>
    </source>
</evidence>
<dbReference type="InterPro" id="IPR001940">
    <property type="entry name" value="Peptidase_S1C"/>
</dbReference>
<dbReference type="PANTHER" id="PTHR22939:SF130">
    <property type="entry name" value="PERIPLASMIC SERINE ENDOPROTEASE DEGP-LIKE-RELATED"/>
    <property type="match status" value="1"/>
</dbReference>
<dbReference type="EMBL" id="CP002850">
    <property type="protein sequence ID" value="AEH62636.1"/>
    <property type="molecule type" value="Genomic_DNA"/>
</dbReference>
<evidence type="ECO:0000256" key="9">
    <source>
        <dbReference type="ARBA" id="ARBA00022764"/>
    </source>
</evidence>
<evidence type="ECO:0000256" key="1">
    <source>
        <dbReference type="ARBA" id="ARBA00001772"/>
    </source>
</evidence>
<evidence type="ECO:0000256" key="17">
    <source>
        <dbReference type="SAM" id="SignalP"/>
    </source>
</evidence>
<dbReference type="InterPro" id="IPR009003">
    <property type="entry name" value="Peptidase_S1_PA"/>
</dbReference>
<protein>
    <recommendedName>
        <fullName evidence="5">Probable periplasmic serine endoprotease DegP-like</fullName>
        <ecNumber evidence="4">3.4.21.107</ecNumber>
    </recommendedName>
    <alternativeName>
        <fullName evidence="13">Protease Do</fullName>
    </alternativeName>
</protein>
<feature type="binding site" evidence="15">
    <location>
        <position position="169"/>
    </location>
    <ligand>
        <name>substrate</name>
    </ligand>
</feature>
<dbReference type="HOGENOM" id="CLU_020120_1_0_5"/>
<dbReference type="KEGG" id="zmm:Zmob_0796"/>
<dbReference type="Gene3D" id="2.40.10.120">
    <property type="match status" value="1"/>
</dbReference>
<dbReference type="OrthoDB" id="9758917at2"/>
<evidence type="ECO:0000256" key="2">
    <source>
        <dbReference type="ARBA" id="ARBA00004418"/>
    </source>
</evidence>
<evidence type="ECO:0000256" key="6">
    <source>
        <dbReference type="ARBA" id="ARBA00022670"/>
    </source>
</evidence>
<feature type="region of interest" description="Disordered" evidence="16">
    <location>
        <begin position="391"/>
        <end position="422"/>
    </location>
</feature>
<gene>
    <name evidence="19" type="ordered locus">Zmob_0796</name>
</gene>
<dbReference type="SMART" id="SM00228">
    <property type="entry name" value="PDZ"/>
    <property type="match status" value="2"/>
</dbReference>
<evidence type="ECO:0000256" key="14">
    <source>
        <dbReference type="PIRSR" id="PIRSR611782-1"/>
    </source>
</evidence>
<evidence type="ECO:0000256" key="8">
    <source>
        <dbReference type="ARBA" id="ARBA00022737"/>
    </source>
</evidence>
<feature type="chain" id="PRO_5039651107" description="Probable periplasmic serine endoprotease DegP-like" evidence="17">
    <location>
        <begin position="19"/>
        <end position="524"/>
    </location>
</feature>
<dbReference type="Gene3D" id="2.30.42.10">
    <property type="match status" value="2"/>
</dbReference>
<reference evidence="19 20" key="1">
    <citation type="journal article" date="2011" name="J. Bacteriol.">
        <title>Genome sequence of the ethanol-producing Zymomonas mobilis subsp. mobilis lectotype strain ATCC 10988.</title>
        <authorList>
            <person name="Pappas K.M."/>
            <person name="Kouvelis V.N."/>
            <person name="Saunders E."/>
            <person name="Brettin T.S."/>
            <person name="Bruce D."/>
            <person name="Detter C."/>
            <person name="Balakireva M."/>
            <person name="Han C.S."/>
            <person name="Savvakis G."/>
            <person name="Kyrpides N.C."/>
            <person name="Typas M.A."/>
        </authorList>
    </citation>
    <scope>NUCLEOTIDE SEQUENCE [LARGE SCALE GENOMIC DNA]</scope>
    <source>
        <strain evidence="20">ATCC 10988 / DSM 424 / CCUG 17860 / LMG 404 / NCIMB 8938 / NRRL B-806 / ZM1</strain>
    </source>
</reference>
<dbReference type="InterPro" id="IPR001478">
    <property type="entry name" value="PDZ"/>
</dbReference>
<feature type="domain" description="PDZ" evidence="18">
    <location>
        <begin position="283"/>
        <end position="378"/>
    </location>
</feature>
<dbReference type="NCBIfam" id="TIGR02037">
    <property type="entry name" value="degP_htrA_DO"/>
    <property type="match status" value="1"/>
</dbReference>
<dbReference type="GO" id="GO:0004252">
    <property type="term" value="F:serine-type endopeptidase activity"/>
    <property type="evidence" value="ECO:0007669"/>
    <property type="project" value="InterPro"/>
</dbReference>
<dbReference type="PRINTS" id="PR00834">
    <property type="entry name" value="PROTEASES2C"/>
</dbReference>
<dbReference type="EC" id="3.4.21.107" evidence="4"/>
<name>A0A0H3FY37_ZYMMA</name>
<dbReference type="AlphaFoldDB" id="A0A0H3FY37"/>
<keyword evidence="9" id="KW-0574">Periplasm</keyword>
<dbReference type="eggNOG" id="COG0265">
    <property type="taxonomic scope" value="Bacteria"/>
</dbReference>
<dbReference type="Pfam" id="PF13180">
    <property type="entry name" value="PDZ_2"/>
    <property type="match status" value="2"/>
</dbReference>
<dbReference type="InterPro" id="IPR036034">
    <property type="entry name" value="PDZ_sf"/>
</dbReference>
<dbReference type="PROSITE" id="PS50106">
    <property type="entry name" value="PDZ"/>
    <property type="match status" value="2"/>
</dbReference>
<feature type="active site" description="Charge relay system" evidence="14">
    <location>
        <position position="243"/>
    </location>
</feature>
<evidence type="ECO:0000259" key="18">
    <source>
        <dbReference type="PROSITE" id="PS50106"/>
    </source>
</evidence>
<comment type="subcellular location">
    <subcellularLocation>
        <location evidence="2">Periplasm</location>
    </subcellularLocation>
</comment>
<keyword evidence="8" id="KW-0677">Repeat</keyword>
<dbReference type="Pfam" id="PF13365">
    <property type="entry name" value="Trypsin_2"/>
    <property type="match status" value="1"/>
</dbReference>
<dbReference type="SMR" id="A0A0H3FY37"/>
<dbReference type="Proteomes" id="UP000001494">
    <property type="component" value="Chromosome"/>
</dbReference>
<feature type="active site" description="Charge relay system" evidence="14">
    <location>
        <position position="125"/>
    </location>
</feature>
<evidence type="ECO:0000256" key="16">
    <source>
        <dbReference type="SAM" id="MobiDB-lite"/>
    </source>
</evidence>
<accession>A0A0H3FY37</accession>
<dbReference type="GO" id="GO:0006508">
    <property type="term" value="P:proteolysis"/>
    <property type="evidence" value="ECO:0007669"/>
    <property type="project" value="UniProtKB-KW"/>
</dbReference>
<dbReference type="SUPFAM" id="SSF50494">
    <property type="entry name" value="Trypsin-like serine proteases"/>
    <property type="match status" value="1"/>
</dbReference>
<feature type="binding site" evidence="15">
    <location>
        <begin position="241"/>
        <end position="243"/>
    </location>
    <ligand>
        <name>substrate</name>
    </ligand>
</feature>
<evidence type="ECO:0000256" key="15">
    <source>
        <dbReference type="PIRSR" id="PIRSR611782-2"/>
    </source>
</evidence>
<evidence type="ECO:0000256" key="7">
    <source>
        <dbReference type="ARBA" id="ARBA00022729"/>
    </source>
</evidence>
<evidence type="ECO:0000256" key="3">
    <source>
        <dbReference type="ARBA" id="ARBA00010541"/>
    </source>
</evidence>
<feature type="active site" description="Charge relay system" evidence="14">
    <location>
        <position position="169"/>
    </location>
</feature>
<keyword evidence="7 17" id="KW-0732">Signal</keyword>
<evidence type="ECO:0000256" key="4">
    <source>
        <dbReference type="ARBA" id="ARBA00013035"/>
    </source>
</evidence>
<evidence type="ECO:0000256" key="10">
    <source>
        <dbReference type="ARBA" id="ARBA00022801"/>
    </source>
</evidence>
<feature type="binding site" evidence="15">
    <location>
        <begin position="259"/>
        <end position="263"/>
    </location>
    <ligand>
        <name>substrate</name>
    </ligand>
</feature>
<dbReference type="SUPFAM" id="SSF50156">
    <property type="entry name" value="PDZ domain-like"/>
    <property type="match status" value="2"/>
</dbReference>
<feature type="domain" description="PDZ" evidence="18">
    <location>
        <begin position="412"/>
        <end position="506"/>
    </location>
</feature>
<organism evidence="19 20">
    <name type="scientific">Zymomonas mobilis subsp. mobilis (strain ATCC 10988 / DSM 424 / LMG 404 / NCIMB 8938 / NRRL B-806 / ZM1)</name>
    <dbReference type="NCBI Taxonomy" id="555217"/>
    <lineage>
        <taxon>Bacteria</taxon>
        <taxon>Pseudomonadati</taxon>
        <taxon>Pseudomonadota</taxon>
        <taxon>Alphaproteobacteria</taxon>
        <taxon>Sphingomonadales</taxon>
        <taxon>Zymomonadaceae</taxon>
        <taxon>Zymomonas</taxon>
    </lineage>
</organism>
<keyword evidence="12" id="KW-0346">Stress response</keyword>
<keyword evidence="11" id="KW-0720">Serine protease</keyword>
<evidence type="ECO:0000256" key="5">
    <source>
        <dbReference type="ARBA" id="ARBA00013958"/>
    </source>
</evidence>
<dbReference type="RefSeq" id="WP_011240181.1">
    <property type="nucleotide sequence ID" value="NC_017262.1"/>
</dbReference>
<comment type="catalytic activity">
    <reaction evidence="1">
        <text>Acts on substrates that are at least partially unfolded. The cleavage site P1 residue is normally between a pair of hydrophobic residues, such as Val-|-Val.</text>
        <dbReference type="EC" id="3.4.21.107"/>
    </reaction>
</comment>
<evidence type="ECO:0000256" key="11">
    <source>
        <dbReference type="ARBA" id="ARBA00022825"/>
    </source>
</evidence>
<proteinExistence type="inferred from homology"/>
<dbReference type="InterPro" id="IPR011782">
    <property type="entry name" value="Pept_S1C_Do"/>
</dbReference>
<feature type="signal peptide" evidence="17">
    <location>
        <begin position="1"/>
        <end position="18"/>
    </location>
</feature>
<evidence type="ECO:0000256" key="13">
    <source>
        <dbReference type="ARBA" id="ARBA00032850"/>
    </source>
</evidence>
<evidence type="ECO:0000313" key="19">
    <source>
        <dbReference type="EMBL" id="AEH62636.1"/>
    </source>
</evidence>
<keyword evidence="6 19" id="KW-0645">Protease</keyword>
<sequence length="524" mass="54454">MRYAYAVTAALLIGGATATMVTQQPVDAQVAQNAPGTIHAPVSKNGTIPGFADLVEKLQPAVVNISTTQRVKIQTPANPFAGTPFADLFGGLGGGDTGRPITREAQSLGSGFIVSPDGFVVTNNHVISAGDPDKQGSGTASAVVESITVTLPDHGEYKARVVGRDSASDLALLKIESAKPLPFVQFGDSTRTRVGDWVLAIGNPFGFGGSVTAGIVSAMHRGVGSGPYNRYIQTDAAINQGNSGGPMFDVNGNVIGINTAIWAPSGGNIGIGFAIPAEIAKPVIDTLRSGKKVRHGYLGIAIQVLTDDIAAGLGLPKDHGEIVVRVEPGGPGFKAGIRQGDVLVKVNNIDVTPDNTLSYLVASQPVGAKVPIEVIRNGKHMTLYAVLAERPPEDQLASNGVPDNDDSDDDSNQNTPRNSARTALGITLEPVTPEVANRLNIPQNSHGLWISNVDQSSDAAEKGLRRGDVILSMNEHPVTSIGDAVAAINATKAAGRNTVLVLVQRGNNPPLFTGLKLMSPTKNK</sequence>
<evidence type="ECO:0000313" key="20">
    <source>
        <dbReference type="Proteomes" id="UP000001494"/>
    </source>
</evidence>
<dbReference type="GeneID" id="79904534"/>
<dbReference type="PANTHER" id="PTHR22939">
    <property type="entry name" value="SERINE PROTEASE FAMILY S1C HTRA-RELATED"/>
    <property type="match status" value="1"/>
</dbReference>
<comment type="similarity">
    <text evidence="3">Belongs to the peptidase S1C family.</text>
</comment>
<feature type="binding site" evidence="15">
    <location>
        <position position="125"/>
    </location>
    <ligand>
        <name>substrate</name>
    </ligand>
</feature>